<evidence type="ECO:0000313" key="4">
    <source>
        <dbReference type="Proteomes" id="UP000013827"/>
    </source>
</evidence>
<protein>
    <recommendedName>
        <fullName evidence="2">Glutamine amidotransferase type-2 domain-containing protein</fullName>
    </recommendedName>
</protein>
<dbReference type="STRING" id="2903.R1DUP0"/>
<dbReference type="Proteomes" id="UP000013827">
    <property type="component" value="Unassembled WGS sequence"/>
</dbReference>
<dbReference type="GO" id="GO:0061672">
    <property type="term" value="C:glutathione hydrolase complex"/>
    <property type="evidence" value="ECO:0007669"/>
    <property type="project" value="TreeGrafter"/>
</dbReference>
<dbReference type="PANTHER" id="PTHR43187:SF1">
    <property type="entry name" value="GLUTAMINE AMIDOTRANSFERASE DUG3-RELATED"/>
    <property type="match status" value="1"/>
</dbReference>
<feature type="domain" description="Glutamine amidotransferase type-2" evidence="2">
    <location>
        <begin position="1"/>
        <end position="195"/>
    </location>
</feature>
<dbReference type="SUPFAM" id="SSF56235">
    <property type="entry name" value="N-terminal nucleophile aminohydrolases (Ntn hydrolases)"/>
    <property type="match status" value="1"/>
</dbReference>
<dbReference type="InterPro" id="IPR052373">
    <property type="entry name" value="Gamma-glu_amide_hydrolase"/>
</dbReference>
<accession>A0A0D3J3Z5</accession>
<dbReference type="GO" id="GO:0008242">
    <property type="term" value="F:omega peptidase activity"/>
    <property type="evidence" value="ECO:0007669"/>
    <property type="project" value="TreeGrafter"/>
</dbReference>
<dbReference type="PROSITE" id="PS51278">
    <property type="entry name" value="GATASE_TYPE_2"/>
    <property type="match status" value="1"/>
</dbReference>
<reference evidence="3" key="2">
    <citation type="submission" date="2024-10" db="UniProtKB">
        <authorList>
            <consortium name="EnsemblProtists"/>
        </authorList>
    </citation>
    <scope>IDENTIFICATION</scope>
</reference>
<dbReference type="Pfam" id="PF13230">
    <property type="entry name" value="GATase_4"/>
    <property type="match status" value="1"/>
</dbReference>
<dbReference type="GO" id="GO:0006751">
    <property type="term" value="P:glutathione catabolic process"/>
    <property type="evidence" value="ECO:0007669"/>
    <property type="project" value="TreeGrafter"/>
</dbReference>
<dbReference type="AlphaFoldDB" id="A0A0D3J3Z5"/>
<keyword evidence="1" id="KW-0315">Glutamine amidotransferase</keyword>
<dbReference type="InterPro" id="IPR029055">
    <property type="entry name" value="Ntn_hydrolases_N"/>
</dbReference>
<dbReference type="eggNOG" id="KOG1268">
    <property type="taxonomic scope" value="Eukaryota"/>
</dbReference>
<keyword evidence="4" id="KW-1185">Reference proteome</keyword>
<reference evidence="4" key="1">
    <citation type="journal article" date="2013" name="Nature">
        <title>Pan genome of the phytoplankton Emiliania underpins its global distribution.</title>
        <authorList>
            <person name="Read B.A."/>
            <person name="Kegel J."/>
            <person name="Klute M.J."/>
            <person name="Kuo A."/>
            <person name="Lefebvre S.C."/>
            <person name="Maumus F."/>
            <person name="Mayer C."/>
            <person name="Miller J."/>
            <person name="Monier A."/>
            <person name="Salamov A."/>
            <person name="Young J."/>
            <person name="Aguilar M."/>
            <person name="Claverie J.M."/>
            <person name="Frickenhaus S."/>
            <person name="Gonzalez K."/>
            <person name="Herman E.K."/>
            <person name="Lin Y.C."/>
            <person name="Napier J."/>
            <person name="Ogata H."/>
            <person name="Sarno A.F."/>
            <person name="Shmutz J."/>
            <person name="Schroeder D."/>
            <person name="de Vargas C."/>
            <person name="Verret F."/>
            <person name="von Dassow P."/>
            <person name="Valentin K."/>
            <person name="Van de Peer Y."/>
            <person name="Wheeler G."/>
            <person name="Dacks J.B."/>
            <person name="Delwiche C.F."/>
            <person name="Dyhrman S.T."/>
            <person name="Glockner G."/>
            <person name="John U."/>
            <person name="Richards T."/>
            <person name="Worden A.Z."/>
            <person name="Zhang X."/>
            <person name="Grigoriev I.V."/>
            <person name="Allen A.E."/>
            <person name="Bidle K."/>
            <person name="Borodovsky M."/>
            <person name="Bowler C."/>
            <person name="Brownlee C."/>
            <person name="Cock J.M."/>
            <person name="Elias M."/>
            <person name="Gladyshev V.N."/>
            <person name="Groth M."/>
            <person name="Guda C."/>
            <person name="Hadaegh A."/>
            <person name="Iglesias-Rodriguez M.D."/>
            <person name="Jenkins J."/>
            <person name="Jones B.M."/>
            <person name="Lawson T."/>
            <person name="Leese F."/>
            <person name="Lindquist E."/>
            <person name="Lobanov A."/>
            <person name="Lomsadze A."/>
            <person name="Malik S.B."/>
            <person name="Marsh M.E."/>
            <person name="Mackinder L."/>
            <person name="Mock T."/>
            <person name="Mueller-Roeber B."/>
            <person name="Pagarete A."/>
            <person name="Parker M."/>
            <person name="Probert I."/>
            <person name="Quesneville H."/>
            <person name="Raines C."/>
            <person name="Rensing S.A."/>
            <person name="Riano-Pachon D.M."/>
            <person name="Richier S."/>
            <person name="Rokitta S."/>
            <person name="Shiraiwa Y."/>
            <person name="Soanes D.M."/>
            <person name="van der Giezen M."/>
            <person name="Wahlund T.M."/>
            <person name="Williams B."/>
            <person name="Wilson W."/>
            <person name="Wolfe G."/>
            <person name="Wurch L.L."/>
        </authorList>
    </citation>
    <scope>NUCLEOTIDE SEQUENCE</scope>
</reference>
<dbReference type="EnsemblProtists" id="EOD18230">
    <property type="protein sequence ID" value="EOD18230"/>
    <property type="gene ID" value="EMIHUDRAFT_196369"/>
</dbReference>
<dbReference type="HOGENOM" id="CLU_1398687_0_0_1"/>
<dbReference type="Gene3D" id="3.60.20.10">
    <property type="entry name" value="Glutamine Phosphoribosylpyrophosphate, subunit 1, domain 1"/>
    <property type="match status" value="1"/>
</dbReference>
<dbReference type="KEGG" id="ehx:EMIHUDRAFT_196369"/>
<dbReference type="GO" id="GO:0005737">
    <property type="term" value="C:cytoplasm"/>
    <property type="evidence" value="ECO:0007669"/>
    <property type="project" value="TreeGrafter"/>
</dbReference>
<dbReference type="GeneID" id="19046231"/>
<dbReference type="InterPro" id="IPR017932">
    <property type="entry name" value="GATase_2_dom"/>
</dbReference>
<evidence type="ECO:0000259" key="2">
    <source>
        <dbReference type="PROSITE" id="PS51278"/>
    </source>
</evidence>
<evidence type="ECO:0000313" key="3">
    <source>
        <dbReference type="EnsemblProtists" id="EOD18230"/>
    </source>
</evidence>
<dbReference type="PANTHER" id="PTHR43187">
    <property type="entry name" value="GLUTAMINE AMIDOTRANSFERASE DUG3-RELATED"/>
    <property type="match status" value="1"/>
</dbReference>
<dbReference type="InterPro" id="IPR026869">
    <property type="entry name" value="EgtC-like"/>
</dbReference>
<sequence>MLAAASQARSKVVLAHIRAATDGDRSAANRHPFQFGPLLFMHNGGVPDWREHFASALRCPDLRRLLAGETDSEFAGALFAQHLAGGDVCLRSKEFEPAEVIGAMRRTVRDIEGTIARLTGASHGSLNFAASDGRTAVVTRFRTAANDEPPSLYFAITGSTERAAAARLLDSQAAVVGEQRAACAARSDVRVWAPL</sequence>
<dbReference type="RefSeq" id="XP_005770659.1">
    <property type="nucleotide sequence ID" value="XM_005770602.1"/>
</dbReference>
<dbReference type="PaxDb" id="2903-EOD18230"/>
<organism evidence="3 4">
    <name type="scientific">Emiliania huxleyi (strain CCMP1516)</name>
    <dbReference type="NCBI Taxonomy" id="280463"/>
    <lineage>
        <taxon>Eukaryota</taxon>
        <taxon>Haptista</taxon>
        <taxon>Haptophyta</taxon>
        <taxon>Prymnesiophyceae</taxon>
        <taxon>Isochrysidales</taxon>
        <taxon>Noelaerhabdaceae</taxon>
        <taxon>Emiliania</taxon>
    </lineage>
</organism>
<proteinExistence type="predicted"/>
<name>A0A0D3J3Z5_EMIH1</name>
<evidence type="ECO:0000256" key="1">
    <source>
        <dbReference type="ARBA" id="ARBA00022962"/>
    </source>
</evidence>